<gene>
    <name evidence="1" type="ORF">GCM10007096_36780</name>
</gene>
<dbReference type="AlphaFoldDB" id="A0A8J3ENQ0"/>
<evidence type="ECO:0008006" key="3">
    <source>
        <dbReference type="Google" id="ProtNLM"/>
    </source>
</evidence>
<evidence type="ECO:0000313" key="2">
    <source>
        <dbReference type="Proteomes" id="UP000656813"/>
    </source>
</evidence>
<keyword evidence="2" id="KW-1185">Reference proteome</keyword>
<organism evidence="1 2">
    <name type="scientific">Pullulanibacillus pueri</name>
    <dbReference type="NCBI Taxonomy" id="1437324"/>
    <lineage>
        <taxon>Bacteria</taxon>
        <taxon>Bacillati</taxon>
        <taxon>Bacillota</taxon>
        <taxon>Bacilli</taxon>
        <taxon>Bacillales</taxon>
        <taxon>Sporolactobacillaceae</taxon>
        <taxon>Pullulanibacillus</taxon>
    </lineage>
</organism>
<dbReference type="InterPro" id="IPR029058">
    <property type="entry name" value="AB_hydrolase_fold"/>
</dbReference>
<name>A0A8J3ENQ0_9BACL</name>
<reference evidence="1" key="1">
    <citation type="journal article" date="2014" name="Int. J. Syst. Evol. Microbiol.">
        <title>Complete genome sequence of Corynebacterium casei LMG S-19264T (=DSM 44701T), isolated from a smear-ripened cheese.</title>
        <authorList>
            <consortium name="US DOE Joint Genome Institute (JGI-PGF)"/>
            <person name="Walter F."/>
            <person name="Albersmeier A."/>
            <person name="Kalinowski J."/>
            <person name="Ruckert C."/>
        </authorList>
    </citation>
    <scope>NUCLEOTIDE SEQUENCE</scope>
    <source>
        <strain evidence="1">CGMCC 1.12777</strain>
    </source>
</reference>
<evidence type="ECO:0000313" key="1">
    <source>
        <dbReference type="EMBL" id="GGH87231.1"/>
    </source>
</evidence>
<dbReference type="Gene3D" id="3.40.50.1820">
    <property type="entry name" value="alpha/beta hydrolase"/>
    <property type="match status" value="1"/>
</dbReference>
<comment type="caution">
    <text evidence="1">The sequence shown here is derived from an EMBL/GenBank/DDBJ whole genome shotgun (WGS) entry which is preliminary data.</text>
</comment>
<dbReference type="SUPFAM" id="SSF53474">
    <property type="entry name" value="alpha/beta-Hydrolases"/>
    <property type="match status" value="1"/>
</dbReference>
<protein>
    <recommendedName>
        <fullName evidence="3">Alpha/beta hydrolase</fullName>
    </recommendedName>
</protein>
<dbReference type="Proteomes" id="UP000656813">
    <property type="component" value="Unassembled WGS sequence"/>
</dbReference>
<accession>A0A8J3ENQ0</accession>
<proteinExistence type="predicted"/>
<dbReference type="EMBL" id="BMFV01000037">
    <property type="protein sequence ID" value="GGH87231.1"/>
    <property type="molecule type" value="Genomic_DNA"/>
</dbReference>
<reference evidence="1" key="2">
    <citation type="submission" date="2020-09" db="EMBL/GenBank/DDBJ databases">
        <authorList>
            <person name="Sun Q."/>
            <person name="Zhou Y."/>
        </authorList>
    </citation>
    <scope>NUCLEOTIDE SEQUENCE</scope>
    <source>
        <strain evidence="1">CGMCC 1.12777</strain>
    </source>
</reference>
<sequence>MLKLSQHQDWYPFHETGDVSKLQCPTLLMVGEDFAHETQGAMIYPKMNKHIHVAIIPFAGHLVHDEQPELYTSILEKFLSHISSRKTTSYLEVR</sequence>